<reference evidence="3" key="1">
    <citation type="submission" date="2021-06" db="EMBL/GenBank/DDBJ databases">
        <title>Genome Sequence of Mortierella hyaline Strain SCG-10, a Cold-Adapted, Nitrate-Reducing Fungus Isolated from Soil in Minnesota, USA.</title>
        <authorList>
            <person name="Aldossari N."/>
        </authorList>
    </citation>
    <scope>NUCLEOTIDE SEQUENCE</scope>
    <source>
        <strain evidence="3">SCG-10</strain>
    </source>
</reference>
<keyword evidence="2" id="KW-1133">Transmembrane helix</keyword>
<dbReference type="Proteomes" id="UP000707451">
    <property type="component" value="Unassembled WGS sequence"/>
</dbReference>
<name>A0A9P8BR44_9FUNG</name>
<keyword evidence="2" id="KW-0472">Membrane</keyword>
<proteinExistence type="predicted"/>
<comment type="caution">
    <text evidence="3">The sequence shown here is derived from an EMBL/GenBank/DDBJ whole genome shotgun (WGS) entry which is preliminary data.</text>
</comment>
<evidence type="ECO:0000256" key="1">
    <source>
        <dbReference type="SAM" id="MobiDB-lite"/>
    </source>
</evidence>
<feature type="compositionally biased region" description="Low complexity" evidence="1">
    <location>
        <begin position="149"/>
        <end position="169"/>
    </location>
</feature>
<organism evidence="3 4">
    <name type="scientific">Linnemannia hyalina</name>
    <dbReference type="NCBI Taxonomy" id="64524"/>
    <lineage>
        <taxon>Eukaryota</taxon>
        <taxon>Fungi</taxon>
        <taxon>Fungi incertae sedis</taxon>
        <taxon>Mucoromycota</taxon>
        <taxon>Mortierellomycotina</taxon>
        <taxon>Mortierellomycetes</taxon>
        <taxon>Mortierellales</taxon>
        <taxon>Mortierellaceae</taxon>
        <taxon>Linnemannia</taxon>
    </lineage>
</organism>
<protein>
    <submittedName>
        <fullName evidence="3">Uncharacterized protein</fullName>
    </submittedName>
</protein>
<feature type="region of interest" description="Disordered" evidence="1">
    <location>
        <begin position="246"/>
        <end position="282"/>
    </location>
</feature>
<dbReference type="EMBL" id="JAHRHY010000012">
    <property type="protein sequence ID" value="KAG9065080.1"/>
    <property type="molecule type" value="Genomic_DNA"/>
</dbReference>
<keyword evidence="2" id="KW-0812">Transmembrane</keyword>
<gene>
    <name evidence="3" type="ORF">KI688_002401</name>
</gene>
<evidence type="ECO:0000313" key="3">
    <source>
        <dbReference type="EMBL" id="KAG9065080.1"/>
    </source>
</evidence>
<dbReference type="OrthoDB" id="630188at2759"/>
<feature type="transmembrane region" description="Helical" evidence="2">
    <location>
        <begin position="16"/>
        <end position="34"/>
    </location>
</feature>
<sequence length="585" mass="65320">MSRTTERHPDGRRRRLWTVLMASFILIQVFFLSFHNPISVIQSAFSYLSPSPLPTSSYSTSTGPIGAGHHPDAKKLSLEAFGELDKLMEYIVEIEADRVFSKSRVGHIQGTRWRGGEGAQGELAVEQVRLIREQIHCWTQYGSWVRLDGQGQSQTSNSSGNNNNGVTTGPGPWAARRHRGDARFGQCDAKLMESLDKDARKAAEGGGDSALKGDFYLGDYDQMNDRYIVREAVKWKWVPDESICGPVRTGGEGQGQEGGQEGGQGGEGGATPPSPSTTLGFGDERSIYQSFNMDKFCESLQDRNILVVGDLTQYQLHDVILSATNTEFNCHGEMGCLHRRPHPLCNQNQDQEIEVNDVSETDGELIKAPYLKFVRNDIISVPWAVDPDLNEFPYGSTIEQPWATPEMFTEYKILLLNRGLFWRNDDEFLMELVFTIKYIWKFHSKTMIIYRATHPVFNCTVLKEQNEDGALAGPDGRDSIFEGTLLQRPLTAAPGRRQAYGFSSSSESRATQTTEFRPTLADVQRQNRMAKAIVEAAGGIYLDTEDMFAKRPDGRMGDGDCARFCAPGPLDAYADLLYNTFRILV</sequence>
<feature type="compositionally biased region" description="Gly residues" evidence="1">
    <location>
        <begin position="248"/>
        <end position="269"/>
    </location>
</feature>
<feature type="region of interest" description="Disordered" evidence="1">
    <location>
        <begin position="149"/>
        <end position="177"/>
    </location>
</feature>
<evidence type="ECO:0000313" key="4">
    <source>
        <dbReference type="Proteomes" id="UP000707451"/>
    </source>
</evidence>
<accession>A0A9P8BR44</accession>
<dbReference type="AlphaFoldDB" id="A0A9P8BR44"/>
<evidence type="ECO:0000256" key="2">
    <source>
        <dbReference type="SAM" id="Phobius"/>
    </source>
</evidence>
<keyword evidence="4" id="KW-1185">Reference proteome</keyword>